<dbReference type="PROSITE" id="PS00674">
    <property type="entry name" value="AAA"/>
    <property type="match status" value="2"/>
</dbReference>
<dbReference type="PANTHER" id="PTHR23077">
    <property type="entry name" value="AAA-FAMILY ATPASE"/>
    <property type="match status" value="1"/>
</dbReference>
<evidence type="ECO:0000256" key="4">
    <source>
        <dbReference type="SAM" id="MobiDB-lite"/>
    </source>
</evidence>
<evidence type="ECO:0000256" key="1">
    <source>
        <dbReference type="ARBA" id="ARBA00006914"/>
    </source>
</evidence>
<feature type="compositionally biased region" description="Low complexity" evidence="4">
    <location>
        <begin position="19"/>
        <end position="28"/>
    </location>
</feature>
<name>A0A4Y7KWB7_PAPSO</name>
<dbReference type="EMBL" id="CM010723">
    <property type="protein sequence ID" value="RZC77603.1"/>
    <property type="molecule type" value="Genomic_DNA"/>
</dbReference>
<dbReference type="SUPFAM" id="SSF52540">
    <property type="entry name" value="P-loop containing nucleoside triphosphate hydrolases"/>
    <property type="match status" value="2"/>
</dbReference>
<dbReference type="STRING" id="3469.A0A4Y7KWB7"/>
<dbReference type="FunFam" id="3.40.50.300:FF:000661">
    <property type="entry name" value="calmodulin-interacting protein 111 isoform X1"/>
    <property type="match status" value="1"/>
</dbReference>
<dbReference type="Gene3D" id="3.40.50.300">
    <property type="entry name" value="P-loop containing nucleotide triphosphate hydrolases"/>
    <property type="match status" value="2"/>
</dbReference>
<dbReference type="Gene3D" id="1.10.8.60">
    <property type="match status" value="2"/>
</dbReference>
<dbReference type="GO" id="GO:0005524">
    <property type="term" value="F:ATP binding"/>
    <property type="evidence" value="ECO:0007669"/>
    <property type="project" value="UniProtKB-KW"/>
</dbReference>
<dbReference type="InterPro" id="IPR027417">
    <property type="entry name" value="P-loop_NTPase"/>
</dbReference>
<comment type="similarity">
    <text evidence="1">Belongs to the AAA ATPase family.</text>
</comment>
<dbReference type="FunFam" id="3.40.50.300:FF:001406">
    <property type="entry name" value="Putative vesicular transport protein (CDC48)"/>
    <property type="match status" value="1"/>
</dbReference>
<organism evidence="6 7">
    <name type="scientific">Papaver somniferum</name>
    <name type="common">Opium poppy</name>
    <dbReference type="NCBI Taxonomy" id="3469"/>
    <lineage>
        <taxon>Eukaryota</taxon>
        <taxon>Viridiplantae</taxon>
        <taxon>Streptophyta</taxon>
        <taxon>Embryophyta</taxon>
        <taxon>Tracheophyta</taxon>
        <taxon>Spermatophyta</taxon>
        <taxon>Magnoliopsida</taxon>
        <taxon>Ranunculales</taxon>
        <taxon>Papaveraceae</taxon>
        <taxon>Papaveroideae</taxon>
        <taxon>Papaver</taxon>
    </lineage>
</organism>
<dbReference type="InterPro" id="IPR003593">
    <property type="entry name" value="AAA+_ATPase"/>
</dbReference>
<feature type="domain" description="AAA+ ATPase" evidence="5">
    <location>
        <begin position="460"/>
        <end position="596"/>
    </location>
</feature>
<dbReference type="InterPro" id="IPR058958">
    <property type="entry name" value="DPBB_CI111"/>
</dbReference>
<dbReference type="CDD" id="cd19511">
    <property type="entry name" value="RecA-like_CDC48_r2-like"/>
    <property type="match status" value="1"/>
</dbReference>
<evidence type="ECO:0000259" key="5">
    <source>
        <dbReference type="SMART" id="SM00382"/>
    </source>
</evidence>
<feature type="region of interest" description="Disordered" evidence="4">
    <location>
        <begin position="1"/>
        <end position="39"/>
    </location>
</feature>
<sequence>MPSKPRKNSKTPPISKQLSYSADSVSSSARKTDTEFSNDDEEEEFYASLLEIASTKFPSLISKSAFVGQIHSSKPYSGSNAATIWLSESPFFSSSITPGSIVSVSLASSRKKLFSDSPLESLSNQSGDDRVGIFFALARAYPSSEIVTNCARLSWSLSCTLGLPAPGKTLFIHPIQTCFTEGTVNGTDKLLASNVTASLLPLCNCKYFNLELVALHERPKENDTGLSVTNSRAGAHQDRLEIGESSPKTPVTYQPKHKPPGVTLERYRDSVSTVRHSGETLSVPYDISEAAIDRKKLLEESFGDKCTREIYQTCAKLWLHDRLLLHGNLVAIPMCKETYFFSVMGTKRLLTDAVRQKLVNGGRYELSRDEAQYPDLDQGRFAFFLDAETEVHLCTSLSLSTQNPYGKHMPLVEVSSKDITEKEGISDSKLGGLSKEFGMLKEIIVSSSVNATLSSMGLRPTKGVLLYGPPGTGKTSLAKSCVRDAGVNLFSINGPEIISQFHGESEQALHEIFDSATRAAPAVVFIDELDAIAPARKDGGEELSQRMVATLLNLMDGASRTEGVLVIAASNRPDTIDPALRRPGRLDREIEIGITQFFHFESVSLKGSAQNCGYMEFRLGVPSPKQRLDILLCLLNGMDHSLTSTQVENLASATHGFVGSDLSALCNEAALVCLRHFVASRKTMDSSRQMSGKVHSKVACLDDDSCTDVITVASGDINGIVHITSSSDQEDSASTENVRPFGSCTPNDHDYTFLQNSIQLSCDKVTSTSEEGSLPKVTFDDFEKAKMRVRPSAMREVTLEVPKVRWDDVGGQIEAKKQLIEAVEWPQKHRDAFKRIGSRPPTGVLMFGPPGCSKTLLARAVASQAGLNFLAVKGPELFSKWVGESEKAVRSVFAKARANAPSIIFFDEIDGLAIVRGQENDGGASVGDRVMSQLLVELDGLHQRVDVTVIAATNRPDKIDSALLRPGRFDRLLYVGPPNETDREDIFHIHIQKMPCGLDVSIRELSILTDGCTGADISLICREAALAAIEESPEISEISMAHFETALERVQPSDVQSSQDLSRKFQRLVSSSPTRDDVEPRASWNSSNQVSYKIASARYSFGASCSRCTFKGSLVGLPATLFGLLAAFALSKAH</sequence>
<dbReference type="GO" id="GO:0016887">
    <property type="term" value="F:ATP hydrolysis activity"/>
    <property type="evidence" value="ECO:0007669"/>
    <property type="project" value="InterPro"/>
</dbReference>
<dbReference type="InterPro" id="IPR050168">
    <property type="entry name" value="AAA_ATPase_domain"/>
</dbReference>
<dbReference type="CDD" id="cd19503">
    <property type="entry name" value="RecA-like_CDC48_NLV2_r1-like"/>
    <property type="match status" value="1"/>
</dbReference>
<dbReference type="InterPro" id="IPR003960">
    <property type="entry name" value="ATPase_AAA_CS"/>
</dbReference>
<keyword evidence="7" id="KW-1185">Reference proteome</keyword>
<dbReference type="Proteomes" id="UP000316621">
    <property type="component" value="Chromosome 9"/>
</dbReference>
<keyword evidence="2" id="KW-0547">Nucleotide-binding</keyword>
<protein>
    <recommendedName>
        <fullName evidence="5">AAA+ ATPase domain-containing protein</fullName>
    </recommendedName>
</protein>
<dbReference type="Pfam" id="PF17862">
    <property type="entry name" value="AAA_lid_3"/>
    <property type="match status" value="2"/>
</dbReference>
<dbReference type="AlphaFoldDB" id="A0A4Y7KWB7"/>
<evidence type="ECO:0000256" key="3">
    <source>
        <dbReference type="ARBA" id="ARBA00022840"/>
    </source>
</evidence>
<dbReference type="Pfam" id="PF00004">
    <property type="entry name" value="AAA"/>
    <property type="match status" value="2"/>
</dbReference>
<dbReference type="Gramene" id="RZC77603">
    <property type="protein sequence ID" value="RZC77603"/>
    <property type="gene ID" value="C5167_001806"/>
</dbReference>
<evidence type="ECO:0000313" key="6">
    <source>
        <dbReference type="EMBL" id="RZC77603.1"/>
    </source>
</evidence>
<dbReference type="FunFam" id="1.10.8.60:FF:000038">
    <property type="entry name" value="spermatogenesis-associated protein 5-like protein 1"/>
    <property type="match status" value="1"/>
</dbReference>
<dbReference type="GO" id="GO:0009507">
    <property type="term" value="C:chloroplast"/>
    <property type="evidence" value="ECO:0007669"/>
    <property type="project" value="TreeGrafter"/>
</dbReference>
<dbReference type="Pfam" id="PF26429">
    <property type="entry name" value="DPBB_CI111"/>
    <property type="match status" value="1"/>
</dbReference>
<accession>A0A4Y7KWB7</accession>
<keyword evidence="3" id="KW-0067">ATP-binding</keyword>
<feature type="domain" description="AAA+ ATPase" evidence="5">
    <location>
        <begin position="840"/>
        <end position="979"/>
    </location>
</feature>
<dbReference type="SMART" id="SM00382">
    <property type="entry name" value="AAA"/>
    <property type="match status" value="2"/>
</dbReference>
<dbReference type="InterPro" id="IPR041569">
    <property type="entry name" value="AAA_lid_3"/>
</dbReference>
<dbReference type="InterPro" id="IPR003959">
    <property type="entry name" value="ATPase_AAA_core"/>
</dbReference>
<gene>
    <name evidence="6" type="ORF">C5167_001806</name>
</gene>
<feature type="region of interest" description="Disordered" evidence="4">
    <location>
        <begin position="243"/>
        <end position="262"/>
    </location>
</feature>
<evidence type="ECO:0000256" key="2">
    <source>
        <dbReference type="ARBA" id="ARBA00022741"/>
    </source>
</evidence>
<evidence type="ECO:0000313" key="7">
    <source>
        <dbReference type="Proteomes" id="UP000316621"/>
    </source>
</evidence>
<proteinExistence type="inferred from homology"/>
<reference evidence="6 7" key="1">
    <citation type="journal article" date="2018" name="Science">
        <title>The opium poppy genome and morphinan production.</title>
        <authorList>
            <person name="Guo L."/>
            <person name="Winzer T."/>
            <person name="Yang X."/>
            <person name="Li Y."/>
            <person name="Ning Z."/>
            <person name="He Z."/>
            <person name="Teodor R."/>
            <person name="Lu Y."/>
            <person name="Bowser T.A."/>
            <person name="Graham I.A."/>
            <person name="Ye K."/>
        </authorList>
    </citation>
    <scope>NUCLEOTIDE SEQUENCE [LARGE SCALE GENOMIC DNA]</scope>
    <source>
        <strain evidence="7">cv. HN1</strain>
        <tissue evidence="6">Leaves</tissue>
    </source>
</reference>
<dbReference type="PANTHER" id="PTHR23077:SF27">
    <property type="entry name" value="ATPASE FAMILY GENE 2 PROTEIN HOMOLOG A"/>
    <property type="match status" value="1"/>
</dbReference>